<evidence type="ECO:0000313" key="2">
    <source>
        <dbReference type="EMBL" id="MBY07434.1"/>
    </source>
</evidence>
<dbReference type="Pfam" id="PF07258">
    <property type="entry name" value="COMM_domain"/>
    <property type="match status" value="1"/>
</dbReference>
<dbReference type="Pfam" id="PF21672">
    <property type="entry name" value="COMM_HN"/>
    <property type="match status" value="1"/>
</dbReference>
<dbReference type="InterPro" id="IPR017920">
    <property type="entry name" value="COMM"/>
</dbReference>
<dbReference type="PANTHER" id="PTHR12333">
    <property type="entry name" value="COMM DOMAIN CONTAINING PROTEIN 10"/>
    <property type="match status" value="1"/>
</dbReference>
<name>A0A2R5LD30_9ACAR</name>
<accession>A0A2R5LD30</accession>
<dbReference type="InterPro" id="IPR037361">
    <property type="entry name" value="COMMD10"/>
</dbReference>
<sequence>MTVSMFAKTASLRRAVQLINRLDDSKFGALLSRILQKLHLKDERSFSEEEEQKLQKAFSLSSDELTLVLDTLSFILEQAAFHTAKPSVLHAQLEDLELSEAKVNCIVQAWSSTAKQVIERLKRRTIAEHQLSDVNVELRVQGAQRTASHMKSPKALMDLVVSSGAAHDHLLLQFSHQQLYNLYTKLEQIQAHLDTLM</sequence>
<protein>
    <submittedName>
        <fullName evidence="2">Putative comm domain-containing protein 10</fullName>
    </submittedName>
</protein>
<dbReference type="PROSITE" id="PS51269">
    <property type="entry name" value="COMM"/>
    <property type="match status" value="1"/>
</dbReference>
<dbReference type="EMBL" id="GGLE01003308">
    <property type="protein sequence ID" value="MBY07434.1"/>
    <property type="molecule type" value="Transcribed_RNA"/>
</dbReference>
<evidence type="ECO:0000259" key="1">
    <source>
        <dbReference type="PROSITE" id="PS51269"/>
    </source>
</evidence>
<dbReference type="AlphaFoldDB" id="A0A2R5LD30"/>
<proteinExistence type="predicted"/>
<feature type="domain" description="COMM" evidence="1">
    <location>
        <begin position="130"/>
        <end position="197"/>
    </location>
</feature>
<dbReference type="PANTHER" id="PTHR12333:SF0">
    <property type="entry name" value="COMM DOMAIN-CONTAINING PROTEIN 10"/>
    <property type="match status" value="1"/>
</dbReference>
<reference evidence="2" key="1">
    <citation type="submission" date="2018-03" db="EMBL/GenBank/DDBJ databases">
        <title>The relapsing fever spirochete Borrelia turicatae persists in the highly oxidative environment of its soft-bodied tick vector.</title>
        <authorList>
            <person name="Bourret T.J."/>
            <person name="Boyle W.K."/>
            <person name="Valenzuela J.G."/>
            <person name="Oliveira F."/>
            <person name="Lopez J.E."/>
        </authorList>
    </citation>
    <scope>NUCLEOTIDE SEQUENCE</scope>
    <source>
        <strain evidence="2">Kansas strain/isolate</strain>
        <tissue evidence="2">Salivary glands</tissue>
    </source>
</reference>
<organism evidence="2">
    <name type="scientific">Ornithodoros turicata</name>
    <dbReference type="NCBI Taxonomy" id="34597"/>
    <lineage>
        <taxon>Eukaryota</taxon>
        <taxon>Metazoa</taxon>
        <taxon>Ecdysozoa</taxon>
        <taxon>Arthropoda</taxon>
        <taxon>Chelicerata</taxon>
        <taxon>Arachnida</taxon>
        <taxon>Acari</taxon>
        <taxon>Parasitiformes</taxon>
        <taxon>Ixodida</taxon>
        <taxon>Ixodoidea</taxon>
        <taxon>Argasidae</taxon>
        <taxon>Ornithodorinae</taxon>
        <taxon>Ornithodoros</taxon>
    </lineage>
</organism>